<name>A0ABW0KDL5_9BACL</name>
<sequence length="201" mass="22432">MIHQGRELVTGIVKSPVSSPLFLSKTQLEGDGQADLVYHGGEDKALCVYASEHYPYWEKQLNKKLSFGSFGENLTVSGMLEDEVCIGDVFAIGEAVVQVSQPRQPCYKLAKRHDVVDLAVQVQDTGYTGFYFRVLQEGVIPPHPRVERIKKHELGVTLADANHVKYQDKSNISGIQRILSVEALSASWRESFENRLAELTV</sequence>
<keyword evidence="3" id="KW-1185">Reference proteome</keyword>
<evidence type="ECO:0000313" key="2">
    <source>
        <dbReference type="EMBL" id="MFC5451499.1"/>
    </source>
</evidence>
<dbReference type="InterPro" id="IPR005302">
    <property type="entry name" value="MoCF_Sase_C"/>
</dbReference>
<proteinExistence type="predicted"/>
<dbReference type="RefSeq" id="WP_270881462.1">
    <property type="nucleotide sequence ID" value="NZ_JAQFVF010000050.1"/>
</dbReference>
<accession>A0ABW0KDL5</accession>
<dbReference type="Pfam" id="PF03473">
    <property type="entry name" value="MOSC"/>
    <property type="match status" value="1"/>
</dbReference>
<dbReference type="PROSITE" id="PS51340">
    <property type="entry name" value="MOSC"/>
    <property type="match status" value="1"/>
</dbReference>
<comment type="caution">
    <text evidence="2">The sequence shown here is derived from an EMBL/GenBank/DDBJ whole genome shotgun (WGS) entry which is preliminary data.</text>
</comment>
<dbReference type="Gene3D" id="2.40.33.20">
    <property type="entry name" value="PK beta-barrel domain-like"/>
    <property type="match status" value="1"/>
</dbReference>
<dbReference type="Proteomes" id="UP001596044">
    <property type="component" value="Unassembled WGS sequence"/>
</dbReference>
<feature type="domain" description="MOSC" evidence="1">
    <location>
        <begin position="15"/>
        <end position="149"/>
    </location>
</feature>
<protein>
    <submittedName>
        <fullName evidence="2">MOSC domain-containing protein</fullName>
    </submittedName>
</protein>
<dbReference type="EMBL" id="JBHSMJ010000037">
    <property type="protein sequence ID" value="MFC5451499.1"/>
    <property type="molecule type" value="Genomic_DNA"/>
</dbReference>
<evidence type="ECO:0000313" key="3">
    <source>
        <dbReference type="Proteomes" id="UP001596044"/>
    </source>
</evidence>
<dbReference type="Pfam" id="PF03475">
    <property type="entry name" value="YiiM_3-alpha"/>
    <property type="match status" value="1"/>
</dbReference>
<dbReference type="InterPro" id="IPR005163">
    <property type="entry name" value="Tri_helical_YiiM-like"/>
</dbReference>
<evidence type="ECO:0000259" key="1">
    <source>
        <dbReference type="PROSITE" id="PS51340"/>
    </source>
</evidence>
<dbReference type="PANTHER" id="PTHR30212">
    <property type="entry name" value="PROTEIN YIIM"/>
    <property type="match status" value="1"/>
</dbReference>
<organism evidence="2 3">
    <name type="scientific">Paenibacillus aestuarii</name>
    <dbReference type="NCBI Taxonomy" id="516965"/>
    <lineage>
        <taxon>Bacteria</taxon>
        <taxon>Bacillati</taxon>
        <taxon>Bacillota</taxon>
        <taxon>Bacilli</taxon>
        <taxon>Bacillales</taxon>
        <taxon>Paenibacillaceae</taxon>
        <taxon>Paenibacillus</taxon>
    </lineage>
</organism>
<gene>
    <name evidence="2" type="ORF">ACFPOG_25175</name>
</gene>
<dbReference type="PANTHER" id="PTHR30212:SF4">
    <property type="entry name" value="MOSC DOMAIN-CONTAINING PROTEIN"/>
    <property type="match status" value="1"/>
</dbReference>
<dbReference type="SUPFAM" id="SSF50800">
    <property type="entry name" value="PK beta-barrel domain-like"/>
    <property type="match status" value="1"/>
</dbReference>
<dbReference type="InterPro" id="IPR052353">
    <property type="entry name" value="Benzoxazolinone_Detox_Enz"/>
</dbReference>
<reference evidence="3" key="1">
    <citation type="journal article" date="2019" name="Int. J. Syst. Evol. Microbiol.">
        <title>The Global Catalogue of Microorganisms (GCM) 10K type strain sequencing project: providing services to taxonomists for standard genome sequencing and annotation.</title>
        <authorList>
            <consortium name="The Broad Institute Genomics Platform"/>
            <consortium name="The Broad Institute Genome Sequencing Center for Infectious Disease"/>
            <person name="Wu L."/>
            <person name="Ma J."/>
        </authorList>
    </citation>
    <scope>NUCLEOTIDE SEQUENCE [LARGE SCALE GENOMIC DNA]</scope>
    <source>
        <strain evidence="3">KACC 11904</strain>
    </source>
</reference>
<dbReference type="InterPro" id="IPR011037">
    <property type="entry name" value="Pyrv_Knase-like_insert_dom_sf"/>
</dbReference>